<feature type="region of interest" description="Disordered" evidence="1">
    <location>
        <begin position="232"/>
        <end position="272"/>
    </location>
</feature>
<evidence type="ECO:0000256" key="1">
    <source>
        <dbReference type="SAM" id="MobiDB-lite"/>
    </source>
</evidence>
<accession>A0ABR0SEB9</accession>
<feature type="compositionally biased region" description="Basic and acidic residues" evidence="1">
    <location>
        <begin position="427"/>
        <end position="440"/>
    </location>
</feature>
<comment type="caution">
    <text evidence="3">The sequence shown here is derived from an EMBL/GenBank/DDBJ whole genome shotgun (WGS) entry which is preliminary data.</text>
</comment>
<feature type="compositionally biased region" description="Polar residues" evidence="1">
    <location>
        <begin position="241"/>
        <end position="255"/>
    </location>
</feature>
<feature type="compositionally biased region" description="Basic and acidic residues" evidence="1">
    <location>
        <begin position="258"/>
        <end position="272"/>
    </location>
</feature>
<feature type="transmembrane region" description="Helical" evidence="2">
    <location>
        <begin position="475"/>
        <end position="497"/>
    </location>
</feature>
<dbReference type="Proteomes" id="UP001338125">
    <property type="component" value="Unassembled WGS sequence"/>
</dbReference>
<feature type="compositionally biased region" description="Polar residues" evidence="1">
    <location>
        <begin position="15"/>
        <end position="25"/>
    </location>
</feature>
<keyword evidence="4" id="KW-1185">Reference proteome</keyword>
<evidence type="ECO:0000313" key="3">
    <source>
        <dbReference type="EMBL" id="KAK5990304.1"/>
    </source>
</evidence>
<feature type="region of interest" description="Disordered" evidence="1">
    <location>
        <begin position="1"/>
        <end position="55"/>
    </location>
</feature>
<organism evidence="3 4">
    <name type="scientific">Cladobotryum mycophilum</name>
    <dbReference type="NCBI Taxonomy" id="491253"/>
    <lineage>
        <taxon>Eukaryota</taxon>
        <taxon>Fungi</taxon>
        <taxon>Dikarya</taxon>
        <taxon>Ascomycota</taxon>
        <taxon>Pezizomycotina</taxon>
        <taxon>Sordariomycetes</taxon>
        <taxon>Hypocreomycetidae</taxon>
        <taxon>Hypocreales</taxon>
        <taxon>Hypocreaceae</taxon>
        <taxon>Cladobotryum</taxon>
    </lineage>
</organism>
<feature type="compositionally biased region" description="Low complexity" evidence="1">
    <location>
        <begin position="149"/>
        <end position="165"/>
    </location>
</feature>
<keyword evidence="2" id="KW-1133">Transmembrane helix</keyword>
<reference evidence="3 4" key="1">
    <citation type="submission" date="2024-01" db="EMBL/GenBank/DDBJ databases">
        <title>Complete genome of Cladobotryum mycophilum ATHUM6906.</title>
        <authorList>
            <person name="Christinaki A.C."/>
            <person name="Myridakis A.I."/>
            <person name="Kouvelis V.N."/>
        </authorList>
    </citation>
    <scope>NUCLEOTIDE SEQUENCE [LARGE SCALE GENOMIC DNA]</scope>
    <source>
        <strain evidence="3 4">ATHUM6906</strain>
    </source>
</reference>
<sequence length="875" mass="95653">MSKVHGVQQDHLLLPSSTFQSTQRPSDPLKKDMENQPGAENSQKDIAGVPSTKPSLANDDCVLITFATEEPVGVATANHMVTKENLPRKETDLPSSTHVKMISEQSSSSNTQPEREIATVSKPILIHVQAPIVRIPTPRLIVPQTSSGRSTPTLRIPTPRRTPSPAANVPPTQAPYESLARYNPENALGIQEKARPLSIDHIPADVPPPYSPPKKQLAVLVRYQAVFPPDHPINTHFPPNRTGSPGLASTMTSQGPGRKVEDPSAKPAEKSVGENIKMIPILPVASNVPRENPQNVALSSQPSKTVIIQNTEQSRFSLSPVSPADTTTSDDDLRSVERYIMPARNQSSPFPAQPVERHADDQFYDLERLPTNPARAYLAHEPVAAPPNLSGGAGQSGGYVYTTPLPIRPMGTYLPEEHAHSAQGRAHKVERERRRHEKEDVAARRAGGFWRGRGCVPARGCFGRTGREGRKKRRIWMSVIAVIIAIIILAIVLALMLTKHHGTHEAHSIWVNLTDYPPMPTGVLTFVGPDNTVAKSGCTEPSTLWSCSLPKDDQDSVAPYKPNQPTVVFQIQWDNSTSKGWKVQNGDAPAPISRRGIRRRDTIDGFQSNPSPPSFKEMWFLGETTDDVKSSEKAGEPAPFFISILSSVNATVNSPTLTRKRGLTGGNDTLAGLLPSPDLEADGTPKPAVMIPQPVQQPVRLYDRGLPTEHYGFYTYFKRTIYLKSVTVLNQTEGNVPLDEDGGSRKNEANYLVTWAQTRMLVQIWTRQLDGNTTSLLKPSTDGGINNSTQLIRPGTMPYPVTLTLDTHGGNPKEKVVWDWPMDSRQKLSVNKAELLANNMAAGGTWINHRGSGDAKFGGFDGGSGGCKCQWVNFV</sequence>
<dbReference type="EMBL" id="JAVFKD010000014">
    <property type="protein sequence ID" value="KAK5990304.1"/>
    <property type="molecule type" value="Genomic_DNA"/>
</dbReference>
<proteinExistence type="predicted"/>
<gene>
    <name evidence="3" type="ORF">PT974_08571</name>
</gene>
<protein>
    <recommendedName>
        <fullName evidence="5">Glycoprotease family protein</fullName>
    </recommendedName>
</protein>
<evidence type="ECO:0008006" key="5">
    <source>
        <dbReference type="Google" id="ProtNLM"/>
    </source>
</evidence>
<feature type="region of interest" description="Disordered" evidence="1">
    <location>
        <begin position="418"/>
        <end position="440"/>
    </location>
</feature>
<name>A0ABR0SEB9_9HYPO</name>
<evidence type="ECO:0000313" key="4">
    <source>
        <dbReference type="Proteomes" id="UP001338125"/>
    </source>
</evidence>
<evidence type="ECO:0000256" key="2">
    <source>
        <dbReference type="SAM" id="Phobius"/>
    </source>
</evidence>
<feature type="region of interest" description="Disordered" evidence="1">
    <location>
        <begin position="142"/>
        <end position="171"/>
    </location>
</feature>
<keyword evidence="2" id="KW-0472">Membrane</keyword>
<keyword evidence="2" id="KW-0812">Transmembrane</keyword>